<organism evidence="7 8">
    <name type="scientific">Dictyobacter alpinus</name>
    <dbReference type="NCBI Taxonomy" id="2014873"/>
    <lineage>
        <taxon>Bacteria</taxon>
        <taxon>Bacillati</taxon>
        <taxon>Chloroflexota</taxon>
        <taxon>Ktedonobacteria</taxon>
        <taxon>Ktedonobacterales</taxon>
        <taxon>Dictyobacteraceae</taxon>
        <taxon>Dictyobacter</taxon>
    </lineage>
</organism>
<reference evidence="8" key="1">
    <citation type="submission" date="2018-12" db="EMBL/GenBank/DDBJ databases">
        <title>Tengunoibacter tsumagoiensis gen. nov., sp. nov., Dictyobacter kobayashii sp. nov., D. alpinus sp. nov., and D. joshuensis sp. nov. and description of Dictyobacteraceae fam. nov. within the order Ktedonobacterales isolated from Tengu-no-mugimeshi.</title>
        <authorList>
            <person name="Wang C.M."/>
            <person name="Zheng Y."/>
            <person name="Sakai Y."/>
            <person name="Toyoda A."/>
            <person name="Minakuchi Y."/>
            <person name="Abe K."/>
            <person name="Yokota A."/>
            <person name="Yabe S."/>
        </authorList>
    </citation>
    <scope>NUCLEOTIDE SEQUENCE [LARGE SCALE GENOMIC DNA]</scope>
    <source>
        <strain evidence="8">Uno16</strain>
    </source>
</reference>
<dbReference type="Proteomes" id="UP000287171">
    <property type="component" value="Unassembled WGS sequence"/>
</dbReference>
<dbReference type="EMBL" id="BIFT01000002">
    <property type="protein sequence ID" value="GCE31551.1"/>
    <property type="molecule type" value="Genomic_DNA"/>
</dbReference>
<dbReference type="AlphaFoldDB" id="A0A402BJM6"/>
<dbReference type="InterPro" id="IPR025302">
    <property type="entry name" value="DrrA1/2-like_C"/>
</dbReference>
<dbReference type="GO" id="GO:0005524">
    <property type="term" value="F:ATP binding"/>
    <property type="evidence" value="ECO:0007669"/>
    <property type="project" value="UniProtKB-KW"/>
</dbReference>
<gene>
    <name evidence="7" type="ORF">KDA_70350</name>
</gene>
<comment type="caution">
    <text evidence="7">The sequence shown here is derived from an EMBL/GenBank/DDBJ whole genome shotgun (WGS) entry which is preliminary data.</text>
</comment>
<dbReference type="PANTHER" id="PTHR43582">
    <property type="entry name" value="LINEARMYCIN RESISTANCE ATP-BINDING PROTEIN LNRL"/>
    <property type="match status" value="1"/>
</dbReference>
<dbReference type="InterPro" id="IPR017871">
    <property type="entry name" value="ABC_transporter-like_CS"/>
</dbReference>
<proteinExistence type="inferred from homology"/>
<keyword evidence="2" id="KW-0813">Transport</keyword>
<dbReference type="GO" id="GO:0043215">
    <property type="term" value="P:daunorubicin transport"/>
    <property type="evidence" value="ECO:0007669"/>
    <property type="project" value="InterPro"/>
</dbReference>
<keyword evidence="3" id="KW-0547">Nucleotide-binding</keyword>
<keyword evidence="4 7" id="KW-0067">ATP-binding</keyword>
<dbReference type="GO" id="GO:1900753">
    <property type="term" value="P:doxorubicin transport"/>
    <property type="evidence" value="ECO:0007669"/>
    <property type="project" value="InterPro"/>
</dbReference>
<accession>A0A402BJM6</accession>
<dbReference type="SUPFAM" id="SSF52540">
    <property type="entry name" value="P-loop containing nucleoside triphosphate hydrolases"/>
    <property type="match status" value="1"/>
</dbReference>
<dbReference type="RefSeq" id="WP_218027632.1">
    <property type="nucleotide sequence ID" value="NZ_BIFT01000002.1"/>
</dbReference>
<dbReference type="InterPro" id="IPR003439">
    <property type="entry name" value="ABC_transporter-like_ATP-bd"/>
</dbReference>
<dbReference type="GO" id="GO:0005886">
    <property type="term" value="C:plasma membrane"/>
    <property type="evidence" value="ECO:0007669"/>
    <property type="project" value="UniProtKB-SubCell"/>
</dbReference>
<evidence type="ECO:0000259" key="6">
    <source>
        <dbReference type="PROSITE" id="PS50893"/>
    </source>
</evidence>
<comment type="similarity">
    <text evidence="5">Belongs to the ABC transporter superfamily. Drug exporter-1 (DrugE1) (TC 3.A.1.105) family.</text>
</comment>
<evidence type="ECO:0000313" key="8">
    <source>
        <dbReference type="Proteomes" id="UP000287171"/>
    </source>
</evidence>
<dbReference type="Gene3D" id="3.40.50.300">
    <property type="entry name" value="P-loop containing nucleotide triphosphate hydrolases"/>
    <property type="match status" value="1"/>
</dbReference>
<evidence type="ECO:0000256" key="4">
    <source>
        <dbReference type="ARBA" id="ARBA00022840"/>
    </source>
</evidence>
<evidence type="ECO:0000313" key="7">
    <source>
        <dbReference type="EMBL" id="GCE31551.1"/>
    </source>
</evidence>
<keyword evidence="8" id="KW-1185">Reference proteome</keyword>
<dbReference type="Pfam" id="PF13732">
    <property type="entry name" value="DrrA1-3_C"/>
    <property type="match status" value="1"/>
</dbReference>
<dbReference type="InterPro" id="IPR003593">
    <property type="entry name" value="AAA+_ATPase"/>
</dbReference>
<sequence length="325" mass="35762">MALIDLEDVWKRFRVRSAVVEAVRGLDLHVVEGEIFGFLGPNGAGKSTTVRILATLLKPDQGRARVAGFDLARQPARVRECIGYVGQVRGSGDGATGRAHILFQAHAYGMAGTAARQRMQELVAQFAMETFIDRPIRTYSGGQRRRLDLALGIVHRPKILFLDEPSLGLDPQSRAYLWDEVRRLHALGTTVFLTTHYLEEADSLCDRLAIIDGGKIVAEGTPAKLKQQIAGDVVTFRLTRPETAVEQAQQLLRNQPGVREMKSDQAELYVYVDQGEEALVVLLHLLEGAGIAVQSVALTRPSLDDVFLQQTGRSLREDTANAISL</sequence>
<dbReference type="Pfam" id="PF00005">
    <property type="entry name" value="ABC_tran"/>
    <property type="match status" value="1"/>
</dbReference>
<dbReference type="PROSITE" id="PS50893">
    <property type="entry name" value="ABC_TRANSPORTER_2"/>
    <property type="match status" value="1"/>
</dbReference>
<comment type="subcellular location">
    <subcellularLocation>
        <location evidence="1">Cell membrane</location>
        <topology evidence="1">Peripheral membrane protein</topology>
        <orientation evidence="1">Cytoplasmic side</orientation>
    </subcellularLocation>
</comment>
<dbReference type="SMART" id="SM00382">
    <property type="entry name" value="AAA"/>
    <property type="match status" value="1"/>
</dbReference>
<dbReference type="PROSITE" id="PS00211">
    <property type="entry name" value="ABC_TRANSPORTER_1"/>
    <property type="match status" value="1"/>
</dbReference>
<evidence type="ECO:0000256" key="3">
    <source>
        <dbReference type="ARBA" id="ARBA00022741"/>
    </source>
</evidence>
<name>A0A402BJM6_9CHLR</name>
<evidence type="ECO:0000256" key="5">
    <source>
        <dbReference type="ARBA" id="ARBA00049985"/>
    </source>
</evidence>
<feature type="domain" description="ABC transporter" evidence="6">
    <location>
        <begin position="4"/>
        <end position="238"/>
    </location>
</feature>
<protein>
    <submittedName>
        <fullName evidence="7">Daunorubicin resistance protein DrrA family ABC transporter ATP-binding protein</fullName>
    </submittedName>
</protein>
<dbReference type="GO" id="GO:0016887">
    <property type="term" value="F:ATP hydrolysis activity"/>
    <property type="evidence" value="ECO:0007669"/>
    <property type="project" value="InterPro"/>
</dbReference>
<dbReference type="PANTHER" id="PTHR43582:SF5">
    <property type="entry name" value="ABC TRANSPORTER"/>
    <property type="match status" value="1"/>
</dbReference>
<evidence type="ECO:0000256" key="2">
    <source>
        <dbReference type="ARBA" id="ARBA00022448"/>
    </source>
</evidence>
<dbReference type="InterPro" id="IPR005894">
    <property type="entry name" value="DrrA"/>
</dbReference>
<dbReference type="InterPro" id="IPR027417">
    <property type="entry name" value="P-loop_NTPase"/>
</dbReference>
<dbReference type="NCBIfam" id="TIGR01188">
    <property type="entry name" value="drrA"/>
    <property type="match status" value="1"/>
</dbReference>
<evidence type="ECO:0000256" key="1">
    <source>
        <dbReference type="ARBA" id="ARBA00004413"/>
    </source>
</evidence>